<dbReference type="Proteomes" id="UP000007431">
    <property type="component" value="Unassembled WGS sequence"/>
</dbReference>
<dbReference type="InParanoid" id="D8QFJ5"/>
<dbReference type="HOGENOM" id="CLU_091438_1_0_1"/>
<dbReference type="AlphaFoldDB" id="D8QFJ5"/>
<evidence type="ECO:0000313" key="1">
    <source>
        <dbReference type="EMBL" id="EFI93423.1"/>
    </source>
</evidence>
<organism evidence="2">
    <name type="scientific">Schizophyllum commune (strain H4-8 / FGSC 9210)</name>
    <name type="common">Split gill fungus</name>
    <dbReference type="NCBI Taxonomy" id="578458"/>
    <lineage>
        <taxon>Eukaryota</taxon>
        <taxon>Fungi</taxon>
        <taxon>Dikarya</taxon>
        <taxon>Basidiomycota</taxon>
        <taxon>Agaricomycotina</taxon>
        <taxon>Agaricomycetes</taxon>
        <taxon>Agaricomycetidae</taxon>
        <taxon>Agaricales</taxon>
        <taxon>Schizophyllaceae</taxon>
        <taxon>Schizophyllum</taxon>
    </lineage>
</organism>
<name>D8QFJ5_SCHCM</name>
<accession>D8QFJ5</accession>
<dbReference type="KEGG" id="scm:SCHCO_02671654"/>
<reference evidence="1 2" key="1">
    <citation type="journal article" date="2010" name="Nat. Biotechnol.">
        <title>Genome sequence of the model mushroom Schizophyllum commune.</title>
        <authorList>
            <person name="Ohm R.A."/>
            <person name="de Jong J.F."/>
            <person name="Lugones L.G."/>
            <person name="Aerts A."/>
            <person name="Kothe E."/>
            <person name="Stajich J.E."/>
            <person name="de Vries R.P."/>
            <person name="Record E."/>
            <person name="Levasseur A."/>
            <person name="Baker S.E."/>
            <person name="Bartholomew K.A."/>
            <person name="Coutinho P.M."/>
            <person name="Erdmann S."/>
            <person name="Fowler T.J."/>
            <person name="Gathman A.C."/>
            <person name="Lombard V."/>
            <person name="Henrissat B."/>
            <person name="Knabe N."/>
            <person name="Kuees U."/>
            <person name="Lilly W.W."/>
            <person name="Lindquist E."/>
            <person name="Lucas S."/>
            <person name="Magnuson J.K."/>
            <person name="Piumi F."/>
            <person name="Raudaskoski M."/>
            <person name="Salamov A."/>
            <person name="Schmutz J."/>
            <person name="Schwarze F.W.M.R."/>
            <person name="vanKuyk P.A."/>
            <person name="Horton J.S."/>
            <person name="Grigoriev I.V."/>
            <person name="Woesten H.A.B."/>
        </authorList>
    </citation>
    <scope>NUCLEOTIDE SEQUENCE [LARGE SCALE GENOMIC DNA]</scope>
    <source>
        <strain evidence="2">H4-8 / FGSC 9210</strain>
    </source>
</reference>
<dbReference type="GeneID" id="9592096"/>
<proteinExistence type="predicted"/>
<dbReference type="VEuPathDB" id="FungiDB:SCHCODRAFT_02671654"/>
<feature type="non-terminal residue" evidence="1">
    <location>
        <position position="185"/>
    </location>
</feature>
<dbReference type="OMA" id="DWVMECI"/>
<gene>
    <name evidence="1" type="ORF">SCHCODRAFT_112631</name>
</gene>
<dbReference type="OrthoDB" id="3160749at2759"/>
<sequence>MSIPLSKIFSTFSLAVMQYERADFSVGHEEELHWAIVAVHSSDNDIKGYASWQAIDRHYSDGRPNPIVWELHYSSDVQLNKDARCLGGVYIGQLKGQDVKKLNKLIHANVQPVSKFEGWNCRDWVLEVIKDILVPNGWADGGISTHQSLLPSLKIAAPKTVKARKENKLAAPCVVPQLPVAEGAL</sequence>
<protein>
    <submittedName>
        <fullName evidence="1">Uncharacterized protein</fullName>
    </submittedName>
</protein>
<dbReference type="RefSeq" id="XP_003028326.1">
    <property type="nucleotide sequence ID" value="XM_003028280.1"/>
</dbReference>
<dbReference type="EMBL" id="GL377311">
    <property type="protein sequence ID" value="EFI93423.1"/>
    <property type="molecule type" value="Genomic_DNA"/>
</dbReference>
<evidence type="ECO:0000313" key="2">
    <source>
        <dbReference type="Proteomes" id="UP000007431"/>
    </source>
</evidence>
<keyword evidence="2" id="KW-1185">Reference proteome</keyword>
<dbReference type="eggNOG" id="ENOG502SR8M">
    <property type="taxonomic scope" value="Eukaryota"/>
</dbReference>